<dbReference type="Gene3D" id="1.10.8.730">
    <property type="match status" value="1"/>
</dbReference>
<gene>
    <name evidence="2" type="ORF">DWW32_08145</name>
</gene>
<dbReference type="PANTHER" id="PTHR30121">
    <property type="entry name" value="UNCHARACTERIZED PROTEIN YJGR-RELATED"/>
    <property type="match status" value="1"/>
</dbReference>
<reference evidence="2 3" key="1">
    <citation type="submission" date="2018-08" db="EMBL/GenBank/DDBJ databases">
        <title>A genome reference for cultivated species of the human gut microbiota.</title>
        <authorList>
            <person name="Zou Y."/>
            <person name="Xue W."/>
            <person name="Luo G."/>
        </authorList>
    </citation>
    <scope>NUCLEOTIDE SEQUENCE [LARGE SCALE GENOMIC DNA]</scope>
    <source>
        <strain evidence="2 3">AF15-20</strain>
    </source>
</reference>
<evidence type="ECO:0000259" key="1">
    <source>
        <dbReference type="Pfam" id="PF19044"/>
    </source>
</evidence>
<name>A0A395WA44_9FIRM</name>
<evidence type="ECO:0000313" key="2">
    <source>
        <dbReference type="EMBL" id="RGU90756.1"/>
    </source>
</evidence>
<organism evidence="2 3">
    <name type="scientific">Holdemanella biformis</name>
    <dbReference type="NCBI Taxonomy" id="1735"/>
    <lineage>
        <taxon>Bacteria</taxon>
        <taxon>Bacillati</taxon>
        <taxon>Bacillota</taxon>
        <taxon>Erysipelotrichia</taxon>
        <taxon>Erysipelotrichales</taxon>
        <taxon>Erysipelotrichaceae</taxon>
        <taxon>Holdemanella</taxon>
    </lineage>
</organism>
<feature type="domain" description="TraG P-loop" evidence="1">
    <location>
        <begin position="430"/>
        <end position="732"/>
    </location>
</feature>
<dbReference type="InterPro" id="IPR043964">
    <property type="entry name" value="P-loop_TraG"/>
</dbReference>
<dbReference type="SUPFAM" id="SSF52540">
    <property type="entry name" value="P-loop containing nucleoside triphosphate hydrolases"/>
    <property type="match status" value="1"/>
</dbReference>
<protein>
    <submittedName>
        <fullName evidence="2">TraE family protein</fullName>
    </submittedName>
</protein>
<dbReference type="Pfam" id="PF19044">
    <property type="entry name" value="P-loop_TraG"/>
    <property type="match status" value="1"/>
</dbReference>
<sequence>MIKSYERLKKLNKEKIRVPRTVQDTIPVDTIYKDGIFKSGNKYIKSYRFLDINYKIASGEDKNNLFLSYSDLLNSFDSSVMTKITINNRKVDIKKFKEDILIPLKQDNLDPYREEYNNMLLDKLSESDDIVQEKYITVTIFKNSIEEARFTFSRITTEFSTLFARLGSSCIELNAEERLKMLHDFYRSETEEFSLDMNDLAKKGHSFKDLITPRMSKYHNKYFEFDGKFGRVLYLSNYPGFLKDEFVSELCDLNKNLMYSMDIITIPTDEAVREVENKFLGVEKNITDWQMKQNRNNNFSAIIPYDMELQRKECKEFLDDLIVRDQRMMLCNITVVHLADSLEELDKDSETLKAVARKYVCELETLYFSKRQLDGLQTALPIGVNKLNITRTLLTESAAVFIPFRAHEIMQKGGIWYGQNAITNNPILCNKSLLQNPNSFVLGIPGSGKSFLTKEEIEFLILSTNDDIIIADPEGEYDPIIKAMKGQIIRIGTNSKDYINAMDMSEGYGDSGNAIADKSQFIMSLFEQLDTNHGGISPIDRSIIDRCVSLVYQESMKNNYIPTLKHLYSKLLEQSEPEAKSLAIKLELFTNGSLNIFAHETNVDIKSRILSFNIFNLGKQLKTMGLLVITDAIINRVNENWRKGKRTHVFIDEIHVIFENEESATFFASAWRQFRKRDAYPTGITQNVKYLLSSQQGTSMLSNSEFIVMLNQSANDREDLARLLNISEEQMGYITNAPTGSGLIKYGGSIVPFVNKMPKGLLYDLNTTKPGDRKILPN</sequence>
<comment type="caution">
    <text evidence="2">The sequence shown here is derived from an EMBL/GenBank/DDBJ whole genome shotgun (WGS) entry which is preliminary data.</text>
</comment>
<dbReference type="Proteomes" id="UP000265489">
    <property type="component" value="Unassembled WGS sequence"/>
</dbReference>
<dbReference type="Gene3D" id="3.40.50.300">
    <property type="entry name" value="P-loop containing nucleotide triphosphate hydrolases"/>
    <property type="match status" value="1"/>
</dbReference>
<dbReference type="InterPro" id="IPR027417">
    <property type="entry name" value="P-loop_NTPase"/>
</dbReference>
<dbReference type="NCBIfam" id="NF045971">
    <property type="entry name" value="conju_CD1110"/>
    <property type="match status" value="1"/>
</dbReference>
<dbReference type="EMBL" id="QRYQ01000015">
    <property type="protein sequence ID" value="RGU90756.1"/>
    <property type="molecule type" value="Genomic_DNA"/>
</dbReference>
<proteinExistence type="predicted"/>
<accession>A0A395WA44</accession>
<dbReference type="AlphaFoldDB" id="A0A395WA44"/>
<evidence type="ECO:0000313" key="3">
    <source>
        <dbReference type="Proteomes" id="UP000265489"/>
    </source>
</evidence>
<dbReference type="RefSeq" id="WP_118325414.1">
    <property type="nucleotide sequence ID" value="NZ_QRYH01000014.1"/>
</dbReference>
<dbReference type="GeneID" id="66579842"/>
<dbReference type="PANTHER" id="PTHR30121:SF6">
    <property type="entry name" value="SLR6007 PROTEIN"/>
    <property type="match status" value="1"/>
</dbReference>
<dbReference type="InterPro" id="IPR051162">
    <property type="entry name" value="T4SS_component"/>
</dbReference>